<feature type="compositionally biased region" description="Low complexity" evidence="1">
    <location>
        <begin position="358"/>
        <end position="373"/>
    </location>
</feature>
<comment type="caution">
    <text evidence="2">The sequence shown here is derived from an EMBL/GenBank/DDBJ whole genome shotgun (WGS) entry which is preliminary data.</text>
</comment>
<feature type="compositionally biased region" description="Low complexity" evidence="1">
    <location>
        <begin position="380"/>
        <end position="392"/>
    </location>
</feature>
<feature type="region of interest" description="Disordered" evidence="1">
    <location>
        <begin position="223"/>
        <end position="261"/>
    </location>
</feature>
<proteinExistence type="predicted"/>
<feature type="compositionally biased region" description="Low complexity" evidence="1">
    <location>
        <begin position="316"/>
        <end position="333"/>
    </location>
</feature>
<feature type="compositionally biased region" description="Polar residues" evidence="1">
    <location>
        <begin position="280"/>
        <end position="290"/>
    </location>
</feature>
<feature type="region of interest" description="Disordered" evidence="1">
    <location>
        <begin position="90"/>
        <end position="141"/>
    </location>
</feature>
<feature type="compositionally biased region" description="Basic residues" evidence="1">
    <location>
        <begin position="465"/>
        <end position="477"/>
    </location>
</feature>
<protein>
    <submittedName>
        <fullName evidence="2">Uncharacterized protein</fullName>
    </submittedName>
</protein>
<keyword evidence="3" id="KW-1185">Reference proteome</keyword>
<evidence type="ECO:0000313" key="3">
    <source>
        <dbReference type="Proteomes" id="UP001190700"/>
    </source>
</evidence>
<feature type="compositionally biased region" description="Pro residues" evidence="1">
    <location>
        <begin position="514"/>
        <end position="527"/>
    </location>
</feature>
<feature type="compositionally biased region" description="Low complexity" evidence="1">
    <location>
        <begin position="131"/>
        <end position="141"/>
    </location>
</feature>
<accession>A0AAE0EXB0</accession>
<reference evidence="2 3" key="1">
    <citation type="journal article" date="2015" name="Genome Biol. Evol.">
        <title>Comparative Genomics of a Bacterivorous Green Alga Reveals Evolutionary Causalities and Consequences of Phago-Mixotrophic Mode of Nutrition.</title>
        <authorList>
            <person name="Burns J.A."/>
            <person name="Paasch A."/>
            <person name="Narechania A."/>
            <person name="Kim E."/>
        </authorList>
    </citation>
    <scope>NUCLEOTIDE SEQUENCE [LARGE SCALE GENOMIC DNA]</scope>
    <source>
        <strain evidence="2 3">PLY_AMNH</strain>
    </source>
</reference>
<dbReference type="Proteomes" id="UP001190700">
    <property type="component" value="Unassembled WGS sequence"/>
</dbReference>
<feature type="region of interest" description="Disordered" evidence="1">
    <location>
        <begin position="275"/>
        <end position="477"/>
    </location>
</feature>
<organism evidence="2 3">
    <name type="scientific">Cymbomonas tetramitiformis</name>
    <dbReference type="NCBI Taxonomy" id="36881"/>
    <lineage>
        <taxon>Eukaryota</taxon>
        <taxon>Viridiplantae</taxon>
        <taxon>Chlorophyta</taxon>
        <taxon>Pyramimonadophyceae</taxon>
        <taxon>Pyramimonadales</taxon>
        <taxon>Pyramimonadaceae</taxon>
        <taxon>Cymbomonas</taxon>
    </lineage>
</organism>
<evidence type="ECO:0000313" key="2">
    <source>
        <dbReference type="EMBL" id="KAK3242440.1"/>
    </source>
</evidence>
<feature type="compositionally biased region" description="Low complexity" evidence="1">
    <location>
        <begin position="109"/>
        <end position="122"/>
    </location>
</feature>
<feature type="compositionally biased region" description="Basic and acidic residues" evidence="1">
    <location>
        <begin position="302"/>
        <end position="315"/>
    </location>
</feature>
<dbReference type="EMBL" id="LGRX02033169">
    <property type="protein sequence ID" value="KAK3242440.1"/>
    <property type="molecule type" value="Genomic_DNA"/>
</dbReference>
<feature type="compositionally biased region" description="Basic and acidic residues" evidence="1">
    <location>
        <begin position="90"/>
        <end position="108"/>
    </location>
</feature>
<evidence type="ECO:0000256" key="1">
    <source>
        <dbReference type="SAM" id="MobiDB-lite"/>
    </source>
</evidence>
<gene>
    <name evidence="2" type="ORF">CYMTET_47866</name>
</gene>
<sequence>MTEAPGRHAFGPLPYLTQEDCIQIHCVLNRLVEVVSYQAAITDPNSVGLTENLESYQLSRWKFEEEEERLREQREEQRERERRVLQRLQRRENKAKERRERAAQRAEKASSQQSSSQSISASLADGQLTQRSTPRRPLAASPSPRAFVSAVAAQSVVCRTVGAVHAAIRTETVLATTLGAKNPLQARSTDGRSCVSESCGVTASDEVSTVKEAREAEGVFATPRVSDTDQTSATDTDSDAEGASDIGSDVDVGGASNVKGASDVEGVGYINRVGDVEGASDTSGTRNASRALSGDRAGVARYSRETSPHQPDEARTAATAGEAQAAGGAPGATHWALAGSGTRANGGERASGREKGIPRAAAGAEESFAPAARDACGPRATGAAQAVTGTAQSRMSTGSDLHGASPAQLQETQSACRPPGQDGDTHLAGLARGKPRAPKGGKAQRAGSPRKHAPTRPKSPEKTAQRRPARSPKRRLRRARQKILERLTAGLPRFSASNDAKDSRRMMFAIGPPDSHPLPRAKPPPISPDSRLLEVPLRKLRSPITILPDTIPRRLMLTRSLPPSFSGLPVSPMQSHKELPPLKSLPAAAFLPAISMSAASGMRKSSSAGRLPAVRSMALDEPIDLGDRDPRLNHFRCYSQGGYGSNMQGLPQPLIEFSDAMDGDSEDPINAGSPEGVDDESSSDSWDTTDAGETFDEPPIVNTLRAELLRAAALIDWMPGLAEAPAGGPLQGPLPEHIMGNGMGFGVCHEAVHLSEAAAATLGEQEEPCLRPWERLSSTILPPSESFSYPDPNVLTVAGCGSHALHRRVLDLAWQQKETAKYERKTLEKRRLFIERETQLGHMPTQLYDSVASLMASLPSYT</sequence>
<feature type="region of interest" description="Disordered" evidence="1">
    <location>
        <begin position="657"/>
        <end position="699"/>
    </location>
</feature>
<dbReference type="AlphaFoldDB" id="A0AAE0EXB0"/>
<feature type="region of interest" description="Disordered" evidence="1">
    <location>
        <begin position="511"/>
        <end position="530"/>
    </location>
</feature>
<name>A0AAE0EXB0_9CHLO</name>